<evidence type="ECO:0000313" key="4">
    <source>
        <dbReference type="Proteomes" id="UP000179807"/>
    </source>
</evidence>
<evidence type="ECO:0000313" key="3">
    <source>
        <dbReference type="EMBL" id="OHT06775.1"/>
    </source>
</evidence>
<keyword evidence="2" id="KW-0732">Signal</keyword>
<keyword evidence="4" id="KW-1185">Reference proteome</keyword>
<comment type="caution">
    <text evidence="3">The sequence shown here is derived from an EMBL/GenBank/DDBJ whole genome shotgun (WGS) entry which is preliminary data.</text>
</comment>
<feature type="compositionally biased region" description="Basic residues" evidence="1">
    <location>
        <begin position="194"/>
        <end position="208"/>
    </location>
</feature>
<feature type="compositionally biased region" description="Basic and acidic residues" evidence="1">
    <location>
        <begin position="172"/>
        <end position="182"/>
    </location>
</feature>
<feature type="region of interest" description="Disordered" evidence="1">
    <location>
        <begin position="28"/>
        <end position="48"/>
    </location>
</feature>
<gene>
    <name evidence="3" type="ORF">TRFO_05464</name>
</gene>
<evidence type="ECO:0000256" key="2">
    <source>
        <dbReference type="SAM" id="SignalP"/>
    </source>
</evidence>
<proteinExistence type="predicted"/>
<dbReference type="AlphaFoldDB" id="A0A1J4K5U5"/>
<organism evidence="3 4">
    <name type="scientific">Tritrichomonas foetus</name>
    <dbReference type="NCBI Taxonomy" id="1144522"/>
    <lineage>
        <taxon>Eukaryota</taxon>
        <taxon>Metamonada</taxon>
        <taxon>Parabasalia</taxon>
        <taxon>Tritrichomonadida</taxon>
        <taxon>Tritrichomonadidae</taxon>
        <taxon>Tritrichomonas</taxon>
    </lineage>
</organism>
<dbReference type="VEuPathDB" id="TrichDB:TRFO_05464"/>
<sequence>MLIIFLLFFLGSSESNIQLQKLSNEDELDDSNTIKGRKRGSAHPKLSEREKPIDHVLKRYQQEEKAIEFKKRKLPKTIKEFSPIIEIPTQAKKLDMMVDEDKSHPKIHIQYPKYCCRCNFKKNVSSDDPITKVWVTGSTERTIEHESILKRIEKLESKGVKTKQLKKVLKTVEKKTKSDYSSKKHTRSAQSMPKYRKHSKRKDRASHR</sequence>
<reference evidence="3" key="1">
    <citation type="submission" date="2016-10" db="EMBL/GenBank/DDBJ databases">
        <authorList>
            <person name="Benchimol M."/>
            <person name="Almeida L.G."/>
            <person name="Vasconcelos A.T."/>
            <person name="Perreira-Neves A."/>
            <person name="Rosa I.A."/>
            <person name="Tasca T."/>
            <person name="Bogo M.R."/>
            <person name="de Souza W."/>
        </authorList>
    </citation>
    <scope>NUCLEOTIDE SEQUENCE [LARGE SCALE GENOMIC DNA]</scope>
    <source>
        <strain evidence="3">K</strain>
    </source>
</reference>
<dbReference type="EMBL" id="MLAK01000716">
    <property type="protein sequence ID" value="OHT06775.1"/>
    <property type="molecule type" value="Genomic_DNA"/>
</dbReference>
<dbReference type="GeneID" id="94827210"/>
<protein>
    <submittedName>
        <fullName evidence="3">Uncharacterized protein</fullName>
    </submittedName>
</protein>
<feature type="signal peptide" evidence="2">
    <location>
        <begin position="1"/>
        <end position="15"/>
    </location>
</feature>
<name>A0A1J4K5U5_9EUKA</name>
<feature type="chain" id="PRO_5012068648" evidence="2">
    <location>
        <begin position="16"/>
        <end position="208"/>
    </location>
</feature>
<feature type="region of interest" description="Disordered" evidence="1">
    <location>
        <begin position="172"/>
        <end position="208"/>
    </location>
</feature>
<evidence type="ECO:0000256" key="1">
    <source>
        <dbReference type="SAM" id="MobiDB-lite"/>
    </source>
</evidence>
<accession>A0A1J4K5U5</accession>
<dbReference type="RefSeq" id="XP_068359911.1">
    <property type="nucleotide sequence ID" value="XM_068492506.1"/>
</dbReference>
<dbReference type="Proteomes" id="UP000179807">
    <property type="component" value="Unassembled WGS sequence"/>
</dbReference>